<evidence type="ECO:0000313" key="11">
    <source>
        <dbReference type="Proteomes" id="UP000235672"/>
    </source>
</evidence>
<keyword evidence="4 9" id="KW-0223">Dioxygenase</keyword>
<sequence length="256" mass="27959">MAFLKTGITRALRSRVPTQNPLVRAEIQRGITATAKTANWTSTTSPTPQSSTPVSFPLSATSTNPFTTLHNDITHSLTTTPSPHLPTLHSLLRAYSSDPTHWSKYAHANPQKQYTRNLVCAVPGLFNLLLLVWTPGRASPIHDHASAHCLMKILQGSIRERRFATPAHPGTSGPLVETSNLKFGRDKVTYMADSLGLHEIKNESEVEYAVSLHLYTPPNAAVRGVRLFDGVSGEARHVMQGEYDSVRGVVPPPSRG</sequence>
<gene>
    <name evidence="10" type="ORF">NA56DRAFT_674836</name>
</gene>
<name>A0A2J6PHP4_9HELO</name>
<comment type="cofactor">
    <cofactor evidence="9">
        <name>Fe cation</name>
        <dbReference type="ChEBI" id="CHEBI:24875"/>
    </cofactor>
    <text evidence="9">Binds 1 Fe cation per subunit.</text>
</comment>
<feature type="binding site" evidence="8">
    <location>
        <position position="198"/>
    </location>
    <ligand>
        <name>Fe cation</name>
        <dbReference type="ChEBI" id="CHEBI:24875"/>
        <note>catalytic</note>
    </ligand>
</feature>
<reference evidence="10 11" key="1">
    <citation type="submission" date="2016-05" db="EMBL/GenBank/DDBJ databases">
        <title>A degradative enzymes factory behind the ericoid mycorrhizal symbiosis.</title>
        <authorList>
            <consortium name="DOE Joint Genome Institute"/>
            <person name="Martino E."/>
            <person name="Morin E."/>
            <person name="Grelet G."/>
            <person name="Kuo A."/>
            <person name="Kohler A."/>
            <person name="Daghino S."/>
            <person name="Barry K."/>
            <person name="Choi C."/>
            <person name="Cichocki N."/>
            <person name="Clum A."/>
            <person name="Copeland A."/>
            <person name="Hainaut M."/>
            <person name="Haridas S."/>
            <person name="Labutti K."/>
            <person name="Lindquist E."/>
            <person name="Lipzen A."/>
            <person name="Khouja H.-R."/>
            <person name="Murat C."/>
            <person name="Ohm R."/>
            <person name="Olson A."/>
            <person name="Spatafora J."/>
            <person name="Veneault-Fourrey C."/>
            <person name="Henrissat B."/>
            <person name="Grigoriev I."/>
            <person name="Martin F."/>
            <person name="Perotto S."/>
        </authorList>
    </citation>
    <scope>NUCLEOTIDE SEQUENCE [LARGE SCALE GENOMIC DNA]</scope>
    <source>
        <strain evidence="10 11">UAMH 7357</strain>
    </source>
</reference>
<comment type="catalytic activity">
    <reaction evidence="9">
        <text>L-cysteine + O2 = 3-sulfino-L-alanine + H(+)</text>
        <dbReference type="Rhea" id="RHEA:20441"/>
        <dbReference type="ChEBI" id="CHEBI:15378"/>
        <dbReference type="ChEBI" id="CHEBI:15379"/>
        <dbReference type="ChEBI" id="CHEBI:35235"/>
        <dbReference type="ChEBI" id="CHEBI:61085"/>
        <dbReference type="EC" id="1.13.11.20"/>
    </reaction>
</comment>
<dbReference type="GO" id="GO:0017172">
    <property type="term" value="F:cysteine dioxygenase activity"/>
    <property type="evidence" value="ECO:0007669"/>
    <property type="project" value="UniProtKB-UniRule"/>
</dbReference>
<dbReference type="GO" id="GO:0019448">
    <property type="term" value="P:L-cysteine catabolic process"/>
    <property type="evidence" value="ECO:0007669"/>
    <property type="project" value="TreeGrafter"/>
</dbReference>
<dbReference type="InterPro" id="IPR010300">
    <property type="entry name" value="CDO_1"/>
</dbReference>
<feature type="binding site" evidence="8">
    <location>
        <position position="142"/>
    </location>
    <ligand>
        <name>Fe cation</name>
        <dbReference type="ChEBI" id="CHEBI:24875"/>
        <note>catalytic</note>
    </ligand>
</feature>
<evidence type="ECO:0000256" key="2">
    <source>
        <dbReference type="ARBA" id="ARBA00013133"/>
    </source>
</evidence>
<dbReference type="PANTHER" id="PTHR12918">
    <property type="entry name" value="CYSTEINE DIOXYGENASE"/>
    <property type="match status" value="1"/>
</dbReference>
<dbReference type="SUPFAM" id="SSF51182">
    <property type="entry name" value="RmlC-like cupins"/>
    <property type="match status" value="1"/>
</dbReference>
<dbReference type="InterPro" id="IPR011051">
    <property type="entry name" value="RmlC_Cupin_sf"/>
</dbReference>
<evidence type="ECO:0000313" key="10">
    <source>
        <dbReference type="EMBL" id="PMD13489.1"/>
    </source>
</evidence>
<dbReference type="Gene3D" id="2.60.120.10">
    <property type="entry name" value="Jelly Rolls"/>
    <property type="match status" value="1"/>
</dbReference>
<keyword evidence="5 9" id="KW-0560">Oxidoreductase</keyword>
<dbReference type="AlphaFoldDB" id="A0A2J6PHP4"/>
<feature type="cross-link" description="3'-(S-cysteinyl)-tyrosine (Cys-Tyr)" evidence="7">
    <location>
        <begin position="149"/>
        <end position="215"/>
    </location>
</feature>
<protein>
    <recommendedName>
        <fullName evidence="2 9">Cysteine dioxygenase</fullName>
        <ecNumber evidence="2 9">1.13.11.20</ecNumber>
    </recommendedName>
</protein>
<evidence type="ECO:0000256" key="3">
    <source>
        <dbReference type="ARBA" id="ARBA00022723"/>
    </source>
</evidence>
<evidence type="ECO:0000256" key="9">
    <source>
        <dbReference type="RuleBase" id="RU366010"/>
    </source>
</evidence>
<dbReference type="InterPro" id="IPR014710">
    <property type="entry name" value="RmlC-like_jellyroll"/>
</dbReference>
<evidence type="ECO:0000256" key="7">
    <source>
        <dbReference type="PIRSR" id="PIRSR610300-50"/>
    </source>
</evidence>
<evidence type="ECO:0000256" key="1">
    <source>
        <dbReference type="ARBA" id="ARBA00006622"/>
    </source>
</evidence>
<dbReference type="OrthoDB" id="543511at2759"/>
<accession>A0A2J6PHP4</accession>
<comment type="similarity">
    <text evidence="1 9">Belongs to the cysteine dioxygenase family.</text>
</comment>
<keyword evidence="3 8" id="KW-0479">Metal-binding</keyword>
<keyword evidence="11" id="KW-1185">Reference proteome</keyword>
<dbReference type="EMBL" id="KZ613531">
    <property type="protein sequence ID" value="PMD13489.1"/>
    <property type="molecule type" value="Genomic_DNA"/>
</dbReference>
<dbReference type="STRING" id="1745343.A0A2J6PHP4"/>
<dbReference type="EC" id="1.13.11.20" evidence="2 9"/>
<evidence type="ECO:0000256" key="6">
    <source>
        <dbReference type="ARBA" id="ARBA00023004"/>
    </source>
</evidence>
<evidence type="ECO:0000256" key="4">
    <source>
        <dbReference type="ARBA" id="ARBA00022964"/>
    </source>
</evidence>
<keyword evidence="7" id="KW-0883">Thioether bond</keyword>
<proteinExistence type="inferred from homology"/>
<evidence type="ECO:0000256" key="8">
    <source>
        <dbReference type="PIRSR" id="PIRSR610300-51"/>
    </source>
</evidence>
<organism evidence="10 11">
    <name type="scientific">Hyaloscypha hepaticicola</name>
    <dbReference type="NCBI Taxonomy" id="2082293"/>
    <lineage>
        <taxon>Eukaryota</taxon>
        <taxon>Fungi</taxon>
        <taxon>Dikarya</taxon>
        <taxon>Ascomycota</taxon>
        <taxon>Pezizomycotina</taxon>
        <taxon>Leotiomycetes</taxon>
        <taxon>Helotiales</taxon>
        <taxon>Hyaloscyphaceae</taxon>
        <taxon>Hyaloscypha</taxon>
    </lineage>
</organism>
<dbReference type="PANTHER" id="PTHR12918:SF1">
    <property type="entry name" value="CYSTEINE DIOXYGENASE TYPE 1"/>
    <property type="match status" value="1"/>
</dbReference>
<dbReference type="Pfam" id="PF05995">
    <property type="entry name" value="CDO_I"/>
    <property type="match status" value="1"/>
</dbReference>
<dbReference type="GO" id="GO:0008198">
    <property type="term" value="F:ferrous iron binding"/>
    <property type="evidence" value="ECO:0007669"/>
    <property type="project" value="TreeGrafter"/>
</dbReference>
<dbReference type="Proteomes" id="UP000235672">
    <property type="component" value="Unassembled WGS sequence"/>
</dbReference>
<keyword evidence="6 8" id="KW-0408">Iron</keyword>
<evidence type="ECO:0000256" key="5">
    <source>
        <dbReference type="ARBA" id="ARBA00023002"/>
    </source>
</evidence>
<feature type="binding site" evidence="8">
    <location>
        <position position="144"/>
    </location>
    <ligand>
        <name>Fe cation</name>
        <dbReference type="ChEBI" id="CHEBI:24875"/>
        <note>catalytic</note>
    </ligand>
</feature>
<dbReference type="CDD" id="cd10548">
    <property type="entry name" value="cupin_CDO"/>
    <property type="match status" value="1"/>
</dbReference>